<evidence type="ECO:0000313" key="3">
    <source>
        <dbReference type="EMBL" id="CUO70549.1"/>
    </source>
</evidence>
<dbReference type="GO" id="GO:0016020">
    <property type="term" value="C:membrane"/>
    <property type="evidence" value="ECO:0007669"/>
    <property type="project" value="GOC"/>
</dbReference>
<dbReference type="GO" id="GO:0004519">
    <property type="term" value="F:endonuclease activity"/>
    <property type="evidence" value="ECO:0007669"/>
    <property type="project" value="UniProtKB-KW"/>
</dbReference>
<keyword evidence="3" id="KW-0378">Hydrolase</keyword>
<keyword evidence="3" id="KW-0255">Endonuclease</keyword>
<dbReference type="Gene3D" id="3.60.10.10">
    <property type="entry name" value="Endonuclease/exonuclease/phosphatase"/>
    <property type="match status" value="1"/>
</dbReference>
<dbReference type="PANTHER" id="PTHR14859">
    <property type="entry name" value="CALCOFLUOR WHITE HYPERSENSITIVE PROTEIN PRECURSOR"/>
    <property type="match status" value="1"/>
</dbReference>
<name>A0A174HC08_9CLOT</name>
<keyword evidence="1" id="KW-0472">Membrane</keyword>
<gene>
    <name evidence="3" type="ORF">ERS852471_02096</name>
</gene>
<evidence type="ECO:0000259" key="2">
    <source>
        <dbReference type="Pfam" id="PF03372"/>
    </source>
</evidence>
<dbReference type="GO" id="GO:0004527">
    <property type="term" value="F:exonuclease activity"/>
    <property type="evidence" value="ECO:0007669"/>
    <property type="project" value="UniProtKB-KW"/>
</dbReference>
<evidence type="ECO:0000313" key="4">
    <source>
        <dbReference type="Proteomes" id="UP000095594"/>
    </source>
</evidence>
<feature type="transmembrane region" description="Helical" evidence="1">
    <location>
        <begin position="12"/>
        <end position="31"/>
    </location>
</feature>
<dbReference type="EMBL" id="CYZX01000013">
    <property type="protein sequence ID" value="CUO70549.1"/>
    <property type="molecule type" value="Genomic_DNA"/>
</dbReference>
<reference evidence="3 4" key="1">
    <citation type="submission" date="2015-09" db="EMBL/GenBank/DDBJ databases">
        <authorList>
            <consortium name="Pathogen Informatics"/>
        </authorList>
    </citation>
    <scope>NUCLEOTIDE SEQUENCE [LARGE SCALE GENOMIC DNA]</scope>
    <source>
        <strain evidence="3 4">2789STDY5834856</strain>
    </source>
</reference>
<accession>A0A174HC08</accession>
<evidence type="ECO:0000256" key="1">
    <source>
        <dbReference type="SAM" id="Phobius"/>
    </source>
</evidence>
<keyword evidence="1" id="KW-0812">Transmembrane</keyword>
<dbReference type="InterPro" id="IPR036691">
    <property type="entry name" value="Endo/exonu/phosph_ase_sf"/>
</dbReference>
<dbReference type="RefSeq" id="WP_055266338.1">
    <property type="nucleotide sequence ID" value="NZ_CABIXQ010000013.1"/>
</dbReference>
<dbReference type="Proteomes" id="UP000095594">
    <property type="component" value="Unassembled WGS sequence"/>
</dbReference>
<keyword evidence="3" id="KW-0269">Exonuclease</keyword>
<dbReference type="SUPFAM" id="SSF56219">
    <property type="entry name" value="DNase I-like"/>
    <property type="match status" value="1"/>
</dbReference>
<keyword evidence="3" id="KW-0540">Nuclease</keyword>
<dbReference type="InterPro" id="IPR005135">
    <property type="entry name" value="Endo/exonuclease/phosphatase"/>
</dbReference>
<dbReference type="GO" id="GO:0006506">
    <property type="term" value="P:GPI anchor biosynthetic process"/>
    <property type="evidence" value="ECO:0007669"/>
    <property type="project" value="TreeGrafter"/>
</dbReference>
<dbReference type="Pfam" id="PF03372">
    <property type="entry name" value="Exo_endo_phos"/>
    <property type="match status" value="1"/>
</dbReference>
<dbReference type="PANTHER" id="PTHR14859:SF1">
    <property type="entry name" value="PGAP2-INTERACTING PROTEIN"/>
    <property type="match status" value="1"/>
</dbReference>
<feature type="domain" description="Endonuclease/exonuclease/phosphatase" evidence="2">
    <location>
        <begin position="113"/>
        <end position="275"/>
    </location>
</feature>
<keyword evidence="1" id="KW-1133">Transmembrane helix</keyword>
<dbReference type="InterPro" id="IPR051916">
    <property type="entry name" value="GPI-anchor_lipid_remodeler"/>
</dbReference>
<sequence>MKKQKYLKNFLKAIGILFLAIIVIVGLYVAYMSIQYYRIDDNVVVEDENPSDIILTAKEKHSVITYNIGFGAYNHQFSFFMDSGEMKDGTQVVGSDSKAESKEVVIENTNNSIDFVDNLDADFYLFQEVDTKATRSYNVNQYEMLKRLGSEYSLSFANNFHSAFLMYPFTEPHGSVNSGLTTMSKYRINESIRKQYPVSTDFITKFTDLDRCFLLSRVPVDNGKELVLINTHMSAYDEGGAIRKEQLKVLNEVLEAEYEKGNYVIVGGDFNHDIADTKELFESNQNIPEWVYQLDDNDLEEGFTFVIADNYKEVATCRSTDMPYVEGGNYTVVIDGFIVSDNIKSFRAENLDANFVSSDHNPVALYFILE</sequence>
<protein>
    <submittedName>
        <fullName evidence="3">Endonuclease/exonuclease/phosphatase family protein</fullName>
    </submittedName>
</protein>
<proteinExistence type="predicted"/>
<dbReference type="AlphaFoldDB" id="A0A174HC08"/>
<organism evidence="3 4">
    <name type="scientific">Clostridium disporicum</name>
    <dbReference type="NCBI Taxonomy" id="84024"/>
    <lineage>
        <taxon>Bacteria</taxon>
        <taxon>Bacillati</taxon>
        <taxon>Bacillota</taxon>
        <taxon>Clostridia</taxon>
        <taxon>Eubacteriales</taxon>
        <taxon>Clostridiaceae</taxon>
        <taxon>Clostridium</taxon>
    </lineage>
</organism>